<evidence type="ECO:0000256" key="1">
    <source>
        <dbReference type="SAM" id="MobiDB-lite"/>
    </source>
</evidence>
<dbReference type="Proteomes" id="UP000484015">
    <property type="component" value="Unassembled WGS sequence"/>
</dbReference>
<evidence type="ECO:0000313" key="4">
    <source>
        <dbReference type="Proteomes" id="UP000484015"/>
    </source>
</evidence>
<dbReference type="AlphaFoldDB" id="A0A6L6PTA9"/>
<sequence>MKEQNTIQLAQANTDPGFKIPGGDQKPASAPASGPALSDTPPAAQGGTPMEVSPVQGAPATDTSTRDVAVGGAIFLVLLVVFFFARNAYANHLVRRRVAPSSADTAGWLMFFGLSFLSGALVLAIINSSKFLSLAVTGTLLLAGVGALAGAFFTGRR</sequence>
<organism evidence="3 4">
    <name type="scientific">Pseudoduganella ginsengisoli</name>
    <dbReference type="NCBI Taxonomy" id="1462440"/>
    <lineage>
        <taxon>Bacteria</taxon>
        <taxon>Pseudomonadati</taxon>
        <taxon>Pseudomonadota</taxon>
        <taxon>Betaproteobacteria</taxon>
        <taxon>Burkholderiales</taxon>
        <taxon>Oxalobacteraceae</taxon>
        <taxon>Telluria group</taxon>
        <taxon>Pseudoduganella</taxon>
    </lineage>
</organism>
<dbReference type="EMBL" id="WNLA01000001">
    <property type="protein sequence ID" value="MTW00705.1"/>
    <property type="molecule type" value="Genomic_DNA"/>
</dbReference>
<dbReference type="RefSeq" id="WP_155437113.1">
    <property type="nucleotide sequence ID" value="NZ_WNLA01000001.1"/>
</dbReference>
<feature type="region of interest" description="Disordered" evidence="1">
    <location>
        <begin position="1"/>
        <end position="61"/>
    </location>
</feature>
<dbReference type="OrthoDB" id="8757065at2"/>
<evidence type="ECO:0000256" key="2">
    <source>
        <dbReference type="SAM" id="Phobius"/>
    </source>
</evidence>
<feature type="compositionally biased region" description="Low complexity" evidence="1">
    <location>
        <begin position="27"/>
        <end position="38"/>
    </location>
</feature>
<feature type="transmembrane region" description="Helical" evidence="2">
    <location>
        <begin position="106"/>
        <end position="126"/>
    </location>
</feature>
<accession>A0A6L6PTA9</accession>
<proteinExistence type="predicted"/>
<feature type="transmembrane region" description="Helical" evidence="2">
    <location>
        <begin position="132"/>
        <end position="153"/>
    </location>
</feature>
<feature type="compositionally biased region" description="Polar residues" evidence="1">
    <location>
        <begin position="1"/>
        <end position="14"/>
    </location>
</feature>
<keyword evidence="2" id="KW-0472">Membrane</keyword>
<keyword evidence="2" id="KW-0812">Transmembrane</keyword>
<comment type="caution">
    <text evidence="3">The sequence shown here is derived from an EMBL/GenBank/DDBJ whole genome shotgun (WGS) entry which is preliminary data.</text>
</comment>
<gene>
    <name evidence="3" type="ORF">GM668_01255</name>
</gene>
<keyword evidence="2" id="KW-1133">Transmembrane helix</keyword>
<name>A0A6L6PTA9_9BURK</name>
<reference evidence="3 4" key="1">
    <citation type="submission" date="2019-11" db="EMBL/GenBank/DDBJ databases">
        <title>Type strains purchased from KCTC, JCM and DSMZ.</title>
        <authorList>
            <person name="Lu H."/>
        </authorList>
    </citation>
    <scope>NUCLEOTIDE SEQUENCE [LARGE SCALE GENOMIC DNA]</scope>
    <source>
        <strain evidence="3 4">KCTC 42409</strain>
    </source>
</reference>
<protein>
    <submittedName>
        <fullName evidence="3">Uncharacterized protein</fullName>
    </submittedName>
</protein>
<evidence type="ECO:0000313" key="3">
    <source>
        <dbReference type="EMBL" id="MTW00705.1"/>
    </source>
</evidence>
<keyword evidence="4" id="KW-1185">Reference proteome</keyword>
<feature type="transmembrane region" description="Helical" evidence="2">
    <location>
        <begin position="68"/>
        <end position="85"/>
    </location>
</feature>